<organism evidence="1 2">
    <name type="scientific">Cymbomonas tetramitiformis</name>
    <dbReference type="NCBI Taxonomy" id="36881"/>
    <lineage>
        <taxon>Eukaryota</taxon>
        <taxon>Viridiplantae</taxon>
        <taxon>Chlorophyta</taxon>
        <taxon>Pyramimonadophyceae</taxon>
        <taxon>Pyramimonadales</taxon>
        <taxon>Pyramimonadaceae</taxon>
        <taxon>Cymbomonas</taxon>
    </lineage>
</organism>
<gene>
    <name evidence="1" type="ORF">CYMTET_29520</name>
</gene>
<dbReference type="AlphaFoldDB" id="A0AAE0KV30"/>
<evidence type="ECO:0000313" key="1">
    <source>
        <dbReference type="EMBL" id="KAK3261575.1"/>
    </source>
</evidence>
<accession>A0AAE0KV30</accession>
<reference evidence="1 2" key="1">
    <citation type="journal article" date="2015" name="Genome Biol. Evol.">
        <title>Comparative Genomics of a Bacterivorous Green Alga Reveals Evolutionary Causalities and Consequences of Phago-Mixotrophic Mode of Nutrition.</title>
        <authorList>
            <person name="Burns J.A."/>
            <person name="Paasch A."/>
            <person name="Narechania A."/>
            <person name="Kim E."/>
        </authorList>
    </citation>
    <scope>NUCLEOTIDE SEQUENCE [LARGE SCALE GENOMIC DNA]</scope>
    <source>
        <strain evidence="1 2">PLY_AMNH</strain>
    </source>
</reference>
<comment type="caution">
    <text evidence="1">The sequence shown here is derived from an EMBL/GenBank/DDBJ whole genome shotgun (WGS) entry which is preliminary data.</text>
</comment>
<dbReference type="EMBL" id="LGRX02016809">
    <property type="protein sequence ID" value="KAK3261575.1"/>
    <property type="molecule type" value="Genomic_DNA"/>
</dbReference>
<name>A0AAE0KV30_9CHLO</name>
<sequence length="83" mass="8887">MGGGGCGEWGRRGGDGEVVEMVEVEAVEVGSMVGVAVGEAEEMGVMEVMVEAKVVKWCWTLLSHWLCRQMAALEVVMVGELET</sequence>
<proteinExistence type="predicted"/>
<keyword evidence="2" id="KW-1185">Reference proteome</keyword>
<evidence type="ECO:0000313" key="2">
    <source>
        <dbReference type="Proteomes" id="UP001190700"/>
    </source>
</evidence>
<protein>
    <submittedName>
        <fullName evidence="1">Uncharacterized protein</fullName>
    </submittedName>
</protein>
<dbReference type="Proteomes" id="UP001190700">
    <property type="component" value="Unassembled WGS sequence"/>
</dbReference>